<dbReference type="OrthoDB" id="3900342at2759"/>
<dbReference type="AlphaFoldDB" id="F0XB77"/>
<keyword evidence="3 7" id="KW-0812">Transmembrane</keyword>
<dbReference type="Proteomes" id="UP000007796">
    <property type="component" value="Unassembled WGS sequence"/>
</dbReference>
<evidence type="ECO:0000259" key="8">
    <source>
        <dbReference type="Pfam" id="PF00324"/>
    </source>
</evidence>
<feature type="transmembrane region" description="Helical" evidence="7">
    <location>
        <begin position="193"/>
        <end position="212"/>
    </location>
</feature>
<dbReference type="FunFam" id="1.20.1740.10:FF:000006">
    <property type="entry name" value="General amino acid permease"/>
    <property type="match status" value="1"/>
</dbReference>
<evidence type="ECO:0000256" key="1">
    <source>
        <dbReference type="ARBA" id="ARBA00004141"/>
    </source>
</evidence>
<dbReference type="GO" id="GO:0016020">
    <property type="term" value="C:membrane"/>
    <property type="evidence" value="ECO:0007669"/>
    <property type="project" value="UniProtKB-SubCell"/>
</dbReference>
<keyword evidence="5 7" id="KW-1133">Transmembrane helix</keyword>
<dbReference type="GO" id="GO:0015171">
    <property type="term" value="F:amino acid transmembrane transporter activity"/>
    <property type="evidence" value="ECO:0007669"/>
    <property type="project" value="TreeGrafter"/>
</dbReference>
<evidence type="ECO:0000256" key="2">
    <source>
        <dbReference type="ARBA" id="ARBA00022448"/>
    </source>
</evidence>
<sequence>MSGPIPDASQGEAQNNGVEKEAVVFSRSDEDVAAQTTVGLQRQLKARHLSMIALGGALGTGLVIGTGAGLARAGPAPILITYSLVGFVVYLVLGALGEMATWIPLESGFSGYTSRYVDPAMGFAVGYCYWFKYLFLPPAQLTAAALVLEYWVPRERVNPGVWIAIFLVVIVFINLFGVAVFGEMEFYLSAIKILVVLGILILSLILVCGGGPNHHTYGFHYWSKPGAFNPYIGSGNSGRFLAILSVLVTATYAFLGTELICITFGEAANPRRNIPRAIRLTFYRILVFYILSILFLGMLVPYSSDKLKTAISKSTSADASPFVVAFRIAGVKVIPGFLNACFLIFVFSAANSDLYIASRTIYGLAAEGLAPRFLAHTTRNGVPIYSLLLSSVFACIGFLNVHTSSATIFNYFTNLVTVFGILTWISVLVTHIFFVRARRAQGIPDSSLNYVAPFGLWGTYGGLAVCIFIALCKNYSVFVHSSKTSGHYGNFDYKNFITGYLGIPIYLVMLFAFKFIKKSRGVGPREADLFSGKKEVDDEEIEYLELEKQAARARGTNVSRMYRFVSWLF</sequence>
<dbReference type="HOGENOM" id="CLU_007946_12_1_1"/>
<evidence type="ECO:0000313" key="10">
    <source>
        <dbReference type="Proteomes" id="UP000007796"/>
    </source>
</evidence>
<keyword evidence="10" id="KW-1185">Reference proteome</keyword>
<dbReference type="PANTHER" id="PTHR43341:SF9">
    <property type="entry name" value="DICARBOXYLIC AMINO ACID PERMEASE"/>
    <property type="match status" value="1"/>
</dbReference>
<evidence type="ECO:0000256" key="7">
    <source>
        <dbReference type="SAM" id="Phobius"/>
    </source>
</evidence>
<dbReference type="EMBL" id="GL629756">
    <property type="protein sequence ID" value="EFX04948.1"/>
    <property type="molecule type" value="Genomic_DNA"/>
</dbReference>
<feature type="transmembrane region" description="Helical" evidence="7">
    <location>
        <begin position="496"/>
        <end position="516"/>
    </location>
</feature>
<dbReference type="STRING" id="655863.F0XB77"/>
<proteinExistence type="predicted"/>
<name>F0XB77_GROCL</name>
<evidence type="ECO:0000256" key="3">
    <source>
        <dbReference type="ARBA" id="ARBA00022692"/>
    </source>
</evidence>
<feature type="transmembrane region" description="Helical" evidence="7">
    <location>
        <begin position="285"/>
        <end position="304"/>
    </location>
</feature>
<feature type="transmembrane region" description="Helical" evidence="7">
    <location>
        <begin position="382"/>
        <end position="399"/>
    </location>
</feature>
<dbReference type="PIRSF" id="PIRSF006060">
    <property type="entry name" value="AA_transporter"/>
    <property type="match status" value="1"/>
</dbReference>
<dbReference type="InterPro" id="IPR004841">
    <property type="entry name" value="AA-permease/SLC12A_dom"/>
</dbReference>
<dbReference type="PROSITE" id="PS00218">
    <property type="entry name" value="AMINO_ACID_PERMEASE_1"/>
    <property type="match status" value="1"/>
</dbReference>
<dbReference type="InterPro" id="IPR050524">
    <property type="entry name" value="APC_YAT"/>
</dbReference>
<gene>
    <name evidence="9" type="ORF">CMQ_5210</name>
</gene>
<reference evidence="9 10" key="1">
    <citation type="journal article" date="2011" name="Proc. Natl. Acad. Sci. U.S.A.">
        <title>Genome and transcriptome analyses of the mountain pine beetle-fungal symbiont Grosmannia clavigera, a lodgepole pine pathogen.</title>
        <authorList>
            <person name="DiGuistini S."/>
            <person name="Wang Y."/>
            <person name="Liao N.Y."/>
            <person name="Taylor G."/>
            <person name="Tanguay P."/>
            <person name="Feau N."/>
            <person name="Henrissat B."/>
            <person name="Chan S.K."/>
            <person name="Hesse-Orce U."/>
            <person name="Alamouti S.M."/>
            <person name="Tsui C.K.M."/>
            <person name="Docking R.T."/>
            <person name="Levasseur A."/>
            <person name="Haridas S."/>
            <person name="Robertson G."/>
            <person name="Birol I."/>
            <person name="Holt R.A."/>
            <person name="Marra M.A."/>
            <person name="Hamelin R.C."/>
            <person name="Hirst M."/>
            <person name="Jones S.J.M."/>
            <person name="Bohlmann J."/>
            <person name="Breuil C."/>
        </authorList>
    </citation>
    <scope>NUCLEOTIDE SEQUENCE [LARGE SCALE GENOMIC DNA]</scope>
    <source>
        <strain evidence="10">kw1407 / UAMH 11150</strain>
    </source>
</reference>
<accession>F0XB77</accession>
<dbReference type="PANTHER" id="PTHR43341">
    <property type="entry name" value="AMINO ACID PERMEASE"/>
    <property type="match status" value="1"/>
</dbReference>
<keyword evidence="2" id="KW-0813">Transport</keyword>
<dbReference type="GeneID" id="25978508"/>
<feature type="transmembrane region" description="Helical" evidence="7">
    <location>
        <begin position="411"/>
        <end position="434"/>
    </location>
</feature>
<dbReference type="Pfam" id="PF00324">
    <property type="entry name" value="AA_permease"/>
    <property type="match status" value="1"/>
</dbReference>
<feature type="domain" description="Amino acid permease/ SLC12A" evidence="8">
    <location>
        <begin position="48"/>
        <end position="519"/>
    </location>
</feature>
<dbReference type="eggNOG" id="KOG1286">
    <property type="taxonomic scope" value="Eukaryota"/>
</dbReference>
<organism evidence="10">
    <name type="scientific">Grosmannia clavigera (strain kw1407 / UAMH 11150)</name>
    <name type="common">Blue stain fungus</name>
    <name type="synonym">Graphiocladiella clavigera</name>
    <dbReference type="NCBI Taxonomy" id="655863"/>
    <lineage>
        <taxon>Eukaryota</taxon>
        <taxon>Fungi</taxon>
        <taxon>Dikarya</taxon>
        <taxon>Ascomycota</taxon>
        <taxon>Pezizomycotina</taxon>
        <taxon>Sordariomycetes</taxon>
        <taxon>Sordariomycetidae</taxon>
        <taxon>Ophiostomatales</taxon>
        <taxon>Ophiostomataceae</taxon>
        <taxon>Leptographium</taxon>
    </lineage>
</organism>
<feature type="transmembrane region" description="Helical" evidence="7">
    <location>
        <begin position="454"/>
        <end position="476"/>
    </location>
</feature>
<feature type="transmembrane region" description="Helical" evidence="7">
    <location>
        <begin position="161"/>
        <end position="181"/>
    </location>
</feature>
<dbReference type="RefSeq" id="XP_014174430.1">
    <property type="nucleotide sequence ID" value="XM_014318955.1"/>
</dbReference>
<dbReference type="Gene3D" id="1.20.1740.10">
    <property type="entry name" value="Amino acid/polyamine transporter I"/>
    <property type="match status" value="1"/>
</dbReference>
<dbReference type="FunCoup" id="F0XB77">
    <property type="interactions" value="138"/>
</dbReference>
<evidence type="ECO:0000313" key="9">
    <source>
        <dbReference type="EMBL" id="EFX04948.1"/>
    </source>
</evidence>
<feature type="transmembrane region" description="Helical" evidence="7">
    <location>
        <begin position="324"/>
        <end position="350"/>
    </location>
</feature>
<evidence type="ECO:0000256" key="5">
    <source>
        <dbReference type="ARBA" id="ARBA00022989"/>
    </source>
</evidence>
<evidence type="ECO:0000256" key="4">
    <source>
        <dbReference type="ARBA" id="ARBA00022970"/>
    </source>
</evidence>
<dbReference type="InterPro" id="IPR004840">
    <property type="entry name" value="Amino_acid_permease_CS"/>
</dbReference>
<feature type="transmembrane region" description="Helical" evidence="7">
    <location>
        <begin position="76"/>
        <end position="96"/>
    </location>
</feature>
<feature type="transmembrane region" description="Helical" evidence="7">
    <location>
        <begin position="49"/>
        <end position="70"/>
    </location>
</feature>
<protein>
    <submittedName>
        <fullName evidence="9">Amino acid permease</fullName>
    </submittedName>
</protein>
<comment type="subcellular location">
    <subcellularLocation>
        <location evidence="1">Membrane</location>
        <topology evidence="1">Multi-pass membrane protein</topology>
    </subcellularLocation>
</comment>
<keyword evidence="6 7" id="KW-0472">Membrane</keyword>
<evidence type="ECO:0000256" key="6">
    <source>
        <dbReference type="ARBA" id="ARBA00023136"/>
    </source>
</evidence>
<feature type="transmembrane region" description="Helical" evidence="7">
    <location>
        <begin position="240"/>
        <end position="264"/>
    </location>
</feature>
<keyword evidence="4" id="KW-0029">Amino-acid transport</keyword>
<dbReference type="InParanoid" id="F0XB77"/>